<evidence type="ECO:0000313" key="4">
    <source>
        <dbReference type="Proteomes" id="UP001595848"/>
    </source>
</evidence>
<name>A0ABV8NSB2_9BURK</name>
<sequence>MYDCIPARRLPASKTRPFGAMLRAAVLLCAATIVAPAPASAADYPSNPVHLIVPFAPGGAVDGIGRLTAQALAKELGQQVVVENKPGAGGVIGITAAAHAAPDGYTVLMGNIALASAPALYDKLTFNPAKDFAGIATIGKGPYVLVVPAKFPAHTLKQLIQLAKEHPGKYNFASAGTGSAIHLAGELFKSMAQINIVHVPFKGAGPAATALLGGQVQMMFGSLMEMMPLIQSGKVRALGVSSLQRTKYAPKIPTIAESGLPGFEVTGWYGLFVPAATPPAIVAKLSSAANRALKASFLQEQLPHYKLDPVGGTPAQTDKFLGSEIAKWTKVVHDAHIKAN</sequence>
<comment type="caution">
    <text evidence="3">The sequence shown here is derived from an EMBL/GenBank/DDBJ whole genome shotgun (WGS) entry which is preliminary data.</text>
</comment>
<dbReference type="InterPro" id="IPR005064">
    <property type="entry name" value="BUG"/>
</dbReference>
<dbReference type="PANTHER" id="PTHR42928:SF5">
    <property type="entry name" value="BLR1237 PROTEIN"/>
    <property type="match status" value="1"/>
</dbReference>
<evidence type="ECO:0000256" key="1">
    <source>
        <dbReference type="ARBA" id="ARBA00006987"/>
    </source>
</evidence>
<evidence type="ECO:0000256" key="2">
    <source>
        <dbReference type="SAM" id="SignalP"/>
    </source>
</evidence>
<protein>
    <submittedName>
        <fullName evidence="3">Bug family tripartite tricarboxylate transporter substrate binding protein</fullName>
    </submittedName>
</protein>
<comment type="similarity">
    <text evidence="1">Belongs to the UPF0065 (bug) family.</text>
</comment>
<dbReference type="CDD" id="cd13578">
    <property type="entry name" value="PBP2_Bug27"/>
    <property type="match status" value="1"/>
</dbReference>
<dbReference type="PANTHER" id="PTHR42928">
    <property type="entry name" value="TRICARBOXYLATE-BINDING PROTEIN"/>
    <property type="match status" value="1"/>
</dbReference>
<dbReference type="EMBL" id="JBHSBV010000001">
    <property type="protein sequence ID" value="MFC4199880.1"/>
    <property type="molecule type" value="Genomic_DNA"/>
</dbReference>
<evidence type="ECO:0000313" key="3">
    <source>
        <dbReference type="EMBL" id="MFC4199880.1"/>
    </source>
</evidence>
<dbReference type="Pfam" id="PF03401">
    <property type="entry name" value="TctC"/>
    <property type="match status" value="1"/>
</dbReference>
<dbReference type="PIRSF" id="PIRSF017082">
    <property type="entry name" value="YflP"/>
    <property type="match status" value="1"/>
</dbReference>
<reference evidence="4" key="1">
    <citation type="journal article" date="2019" name="Int. J. Syst. Evol. Microbiol.">
        <title>The Global Catalogue of Microorganisms (GCM) 10K type strain sequencing project: providing services to taxonomists for standard genome sequencing and annotation.</title>
        <authorList>
            <consortium name="The Broad Institute Genomics Platform"/>
            <consortium name="The Broad Institute Genome Sequencing Center for Infectious Disease"/>
            <person name="Wu L."/>
            <person name="Ma J."/>
        </authorList>
    </citation>
    <scope>NUCLEOTIDE SEQUENCE [LARGE SCALE GENOMIC DNA]</scope>
    <source>
        <strain evidence="4">LMG 24813</strain>
    </source>
</reference>
<keyword evidence="4" id="KW-1185">Reference proteome</keyword>
<keyword evidence="2" id="KW-0732">Signal</keyword>
<gene>
    <name evidence="3" type="ORF">ACFOY1_02840</name>
</gene>
<accession>A0ABV8NSB2</accession>
<feature type="signal peptide" evidence="2">
    <location>
        <begin position="1"/>
        <end position="41"/>
    </location>
</feature>
<dbReference type="RefSeq" id="WP_217962433.1">
    <property type="nucleotide sequence ID" value="NZ_JAHTBN010000001.1"/>
</dbReference>
<feature type="chain" id="PRO_5045573665" evidence="2">
    <location>
        <begin position="42"/>
        <end position="340"/>
    </location>
</feature>
<organism evidence="3 4">
    <name type="scientific">Candidimonas humi</name>
    <dbReference type="NCBI Taxonomy" id="683355"/>
    <lineage>
        <taxon>Bacteria</taxon>
        <taxon>Pseudomonadati</taxon>
        <taxon>Pseudomonadota</taxon>
        <taxon>Betaproteobacteria</taxon>
        <taxon>Burkholderiales</taxon>
        <taxon>Alcaligenaceae</taxon>
        <taxon>Candidimonas</taxon>
    </lineage>
</organism>
<dbReference type="Proteomes" id="UP001595848">
    <property type="component" value="Unassembled WGS sequence"/>
</dbReference>
<proteinExistence type="inferred from homology"/>